<dbReference type="OrthoDB" id="240216at2759"/>
<sequence>MAIIRRVFDNDKKLPRLPLPPVRQTMERYYESLQPLFTESELLEIKKKIDEFLAPKHQVIGENGEKQMVSTADVLQKRLVEYEKTQQYSWLELWWEEMAYLGWREPLFINSNYWVSIFPHPKPYGQIGYKELGIKTRMEPGRAVFKNVGYSEFQIRVAASMINKAVEFKDMLDNEQLPSHLVGSKPMCMNQFKNLFGVTRLPRPERDEIYKYTGYIKYIIVMVRNQIYRVPIYTEKGKRLLDGDMEDLLNRVVEDAQSLKDSELEPPIGIISAGHRDRWAAAYAELAQHNNPTAQATLQEIQHSAFAVSLEDFCVPKERDEASFQRLLKSGANSGHNRWYDKHISMIFDRNGNYGAMGEHSPADAVVPAYLHEYVATQTYNSKVKLEKDRGSPSVFRSVGSDD</sequence>
<dbReference type="Gene3D" id="1.10.275.20">
    <property type="entry name" value="Choline/Carnitine o-acyltransferase"/>
    <property type="match status" value="1"/>
</dbReference>
<feature type="domain" description="Choline/carnitine acyltransferase" evidence="4">
    <location>
        <begin position="17"/>
        <end position="385"/>
    </location>
</feature>
<comment type="similarity">
    <text evidence="3">Belongs to the carnitine/choline acetyltransferase family.</text>
</comment>
<keyword evidence="1 3" id="KW-0012">Acyltransferase</keyword>
<gene>
    <name evidence="5" type="ORF">AX774_g5324</name>
</gene>
<evidence type="ECO:0000256" key="1">
    <source>
        <dbReference type="ARBA" id="ARBA00023315"/>
    </source>
</evidence>
<dbReference type="InterPro" id="IPR042231">
    <property type="entry name" value="Cho/carn_acyl_trans_2"/>
</dbReference>
<dbReference type="Pfam" id="PF00755">
    <property type="entry name" value="Carn_acyltransf"/>
    <property type="match status" value="1"/>
</dbReference>
<feature type="active site" description="Proton acceptor" evidence="2">
    <location>
        <position position="360"/>
    </location>
</feature>
<dbReference type="EMBL" id="LSSK01000950">
    <property type="protein sequence ID" value="OMH81223.1"/>
    <property type="molecule type" value="Genomic_DNA"/>
</dbReference>
<proteinExistence type="inferred from homology"/>
<dbReference type="Gene3D" id="3.30.559.70">
    <property type="entry name" value="Choline/Carnitine o-acyltransferase, domain 2"/>
    <property type="match status" value="1"/>
</dbReference>
<evidence type="ECO:0000256" key="3">
    <source>
        <dbReference type="RuleBase" id="RU003801"/>
    </source>
</evidence>
<protein>
    <submittedName>
        <fullName evidence="5">Carnitine O-acetyltransferase</fullName>
    </submittedName>
</protein>
<dbReference type="SUPFAM" id="SSF52777">
    <property type="entry name" value="CoA-dependent acyltransferases"/>
    <property type="match status" value="1"/>
</dbReference>
<dbReference type="GO" id="GO:0016747">
    <property type="term" value="F:acyltransferase activity, transferring groups other than amino-acyl groups"/>
    <property type="evidence" value="ECO:0007669"/>
    <property type="project" value="UniProtKB-ARBA"/>
</dbReference>
<organism evidence="5 6">
    <name type="scientific">Zancudomyces culisetae</name>
    <name type="common">Gut fungus</name>
    <name type="synonym">Smittium culisetae</name>
    <dbReference type="NCBI Taxonomy" id="1213189"/>
    <lineage>
        <taxon>Eukaryota</taxon>
        <taxon>Fungi</taxon>
        <taxon>Fungi incertae sedis</taxon>
        <taxon>Zoopagomycota</taxon>
        <taxon>Kickxellomycotina</taxon>
        <taxon>Harpellomycetes</taxon>
        <taxon>Harpellales</taxon>
        <taxon>Legeriomycetaceae</taxon>
        <taxon>Zancudomyces</taxon>
    </lineage>
</organism>
<dbReference type="Proteomes" id="UP000188320">
    <property type="component" value="Unassembled WGS sequence"/>
</dbReference>
<evidence type="ECO:0000259" key="4">
    <source>
        <dbReference type="Pfam" id="PF00755"/>
    </source>
</evidence>
<dbReference type="AlphaFoldDB" id="A0A1R1PJX4"/>
<dbReference type="PANTHER" id="PTHR22589:SF107">
    <property type="entry name" value="CHOLINE_CARNITINE ACYLTRANSFERASE DOMAIN-CONTAINING PROTEIN"/>
    <property type="match status" value="1"/>
</dbReference>
<accession>A0A1R1PJX4</accession>
<dbReference type="InterPro" id="IPR000542">
    <property type="entry name" value="Carn_acyl_trans"/>
</dbReference>
<keyword evidence="6" id="KW-1185">Reference proteome</keyword>
<dbReference type="PROSITE" id="PS00440">
    <property type="entry name" value="ACYLTRANSF_C_2"/>
    <property type="match status" value="1"/>
</dbReference>
<evidence type="ECO:0000313" key="6">
    <source>
        <dbReference type="Proteomes" id="UP000188320"/>
    </source>
</evidence>
<dbReference type="InterPro" id="IPR039551">
    <property type="entry name" value="Cho/carn_acyl_trans"/>
</dbReference>
<dbReference type="PROSITE" id="PS00439">
    <property type="entry name" value="ACYLTRANSF_C_1"/>
    <property type="match status" value="1"/>
</dbReference>
<dbReference type="PANTHER" id="PTHR22589">
    <property type="entry name" value="CARNITINE O-ACYLTRANSFERASE"/>
    <property type="match status" value="1"/>
</dbReference>
<evidence type="ECO:0000256" key="2">
    <source>
        <dbReference type="PIRSR" id="PIRSR600542-1"/>
    </source>
</evidence>
<evidence type="ECO:0000313" key="5">
    <source>
        <dbReference type="EMBL" id="OMH81223.1"/>
    </source>
</evidence>
<dbReference type="InterPro" id="IPR042572">
    <property type="entry name" value="Carn_acyl_trans_N"/>
</dbReference>
<reference evidence="6" key="1">
    <citation type="submission" date="2017-01" db="EMBL/GenBank/DDBJ databases">
        <authorList>
            <person name="Wang Y."/>
            <person name="White M."/>
            <person name="Kvist S."/>
            <person name="Moncalvo J.-M."/>
        </authorList>
    </citation>
    <scope>NUCLEOTIDE SEQUENCE [LARGE SCALE GENOMIC DNA]</scope>
    <source>
        <strain evidence="6">COL-18-3</strain>
    </source>
</reference>
<keyword evidence="3 5" id="KW-0808">Transferase</keyword>
<name>A0A1R1PJX4_ZANCU</name>
<comment type="caution">
    <text evidence="5">The sequence shown here is derived from an EMBL/GenBank/DDBJ whole genome shotgun (WGS) entry which is preliminary data.</text>
</comment>